<feature type="domain" description="Glycosyltransferase subfamily 4-like N-terminal" evidence="2">
    <location>
        <begin position="16"/>
        <end position="183"/>
    </location>
</feature>
<protein>
    <submittedName>
        <fullName evidence="3">Glycosyltransferase family 1 protein</fullName>
    </submittedName>
</protein>
<feature type="domain" description="Glycosyl transferase family 1" evidence="1">
    <location>
        <begin position="199"/>
        <end position="364"/>
    </location>
</feature>
<dbReference type="AlphaFoldDB" id="A0A419F2E0"/>
<dbReference type="InterPro" id="IPR050194">
    <property type="entry name" value="Glycosyltransferase_grp1"/>
</dbReference>
<evidence type="ECO:0000313" key="4">
    <source>
        <dbReference type="Proteomes" id="UP000285961"/>
    </source>
</evidence>
<evidence type="ECO:0000259" key="2">
    <source>
        <dbReference type="Pfam" id="PF13579"/>
    </source>
</evidence>
<dbReference type="CDD" id="cd03801">
    <property type="entry name" value="GT4_PimA-like"/>
    <property type="match status" value="1"/>
</dbReference>
<dbReference type="Pfam" id="PF13579">
    <property type="entry name" value="Glyco_trans_4_4"/>
    <property type="match status" value="1"/>
</dbReference>
<organism evidence="3 4">
    <name type="scientific">Candidatus Abyssobacteria bacterium SURF_17</name>
    <dbReference type="NCBI Taxonomy" id="2093361"/>
    <lineage>
        <taxon>Bacteria</taxon>
        <taxon>Pseudomonadati</taxon>
        <taxon>Candidatus Hydrogenedentota</taxon>
        <taxon>Candidatus Abyssobacteria</taxon>
    </lineage>
</organism>
<evidence type="ECO:0000313" key="3">
    <source>
        <dbReference type="EMBL" id="RJP72588.1"/>
    </source>
</evidence>
<accession>A0A419F2E0</accession>
<dbReference type="Proteomes" id="UP000285961">
    <property type="component" value="Unassembled WGS sequence"/>
</dbReference>
<dbReference type="PANTHER" id="PTHR45947:SF3">
    <property type="entry name" value="SULFOQUINOVOSYL TRANSFERASE SQD2"/>
    <property type="match status" value="1"/>
</dbReference>
<dbReference type="InterPro" id="IPR028098">
    <property type="entry name" value="Glyco_trans_4-like_N"/>
</dbReference>
<dbReference type="Pfam" id="PF00534">
    <property type="entry name" value="Glycos_transf_1"/>
    <property type="match status" value="1"/>
</dbReference>
<comment type="caution">
    <text evidence="3">The sequence shown here is derived from an EMBL/GenBank/DDBJ whole genome shotgun (WGS) entry which is preliminary data.</text>
</comment>
<dbReference type="PANTHER" id="PTHR45947">
    <property type="entry name" value="SULFOQUINOVOSYL TRANSFERASE SQD2"/>
    <property type="match status" value="1"/>
</dbReference>
<evidence type="ECO:0000259" key="1">
    <source>
        <dbReference type="Pfam" id="PF00534"/>
    </source>
</evidence>
<dbReference type="GO" id="GO:0016758">
    <property type="term" value="F:hexosyltransferase activity"/>
    <property type="evidence" value="ECO:0007669"/>
    <property type="project" value="TreeGrafter"/>
</dbReference>
<dbReference type="SUPFAM" id="SSF53756">
    <property type="entry name" value="UDP-Glycosyltransferase/glycogen phosphorylase"/>
    <property type="match status" value="1"/>
</dbReference>
<dbReference type="Gene3D" id="3.40.50.2000">
    <property type="entry name" value="Glycogen Phosphorylase B"/>
    <property type="match status" value="2"/>
</dbReference>
<keyword evidence="3" id="KW-0808">Transferase</keyword>
<reference evidence="3 4" key="1">
    <citation type="journal article" date="2017" name="ISME J.">
        <title>Energy and carbon metabolisms in a deep terrestrial subsurface fluid microbial community.</title>
        <authorList>
            <person name="Momper L."/>
            <person name="Jungbluth S.P."/>
            <person name="Lee M.D."/>
            <person name="Amend J.P."/>
        </authorList>
    </citation>
    <scope>NUCLEOTIDE SEQUENCE [LARGE SCALE GENOMIC DNA]</scope>
    <source>
        <strain evidence="3">SURF_17</strain>
    </source>
</reference>
<name>A0A419F2E0_9BACT</name>
<gene>
    <name evidence="3" type="ORF">C4532_05845</name>
</gene>
<dbReference type="EMBL" id="QZKI01000043">
    <property type="protein sequence ID" value="RJP72588.1"/>
    <property type="molecule type" value="Genomic_DNA"/>
</dbReference>
<sequence>MKILMIAPTPFFSHRGCHVRIYEEARALQRLGHEVKICTYHNGDGVPDVTVERTVRIRWYKKREAGPSLHKFYLDILLLLKVFIILKDFKPDILHAHLHEGAFIAWIVRSMTRKPFVFDYQGSLTEEITAHGFIRAKGFLHSLACRAERFIEKRANHIITSSMSSGERLARVHSGKPIAVDTVADGVDTECFRRNGGRPVIRRKHGIPDDAPVIVYLGLLDEYQGTPNLLRAMRHVLDIVPECRLLVGGYPNEARYQAMADDLGVGERVIFTGRVDYRTAADFLSAGDVAVAPKLSQTEANGKLLNYMACSLPCVCYDSPSNREILGDSGVYVNGNDERGLADAMVRLLANPSLARQLGDAARSRAIKEHGWHERAARITTAYEMVLSTGGTLAPAVPYKA</sequence>
<dbReference type="InterPro" id="IPR001296">
    <property type="entry name" value="Glyco_trans_1"/>
</dbReference>
<proteinExistence type="predicted"/>